<evidence type="ECO:0000313" key="2">
    <source>
        <dbReference type="Proteomes" id="UP001597472"/>
    </source>
</evidence>
<dbReference type="SUPFAM" id="SSF55729">
    <property type="entry name" value="Acyl-CoA N-acyltransferases (Nat)"/>
    <property type="match status" value="1"/>
</dbReference>
<protein>
    <submittedName>
        <fullName evidence="1">GNAT family N-acetyltransferase</fullName>
    </submittedName>
</protein>
<proteinExistence type="predicted"/>
<keyword evidence="2" id="KW-1185">Reference proteome</keyword>
<dbReference type="InterPro" id="IPR016181">
    <property type="entry name" value="Acyl_CoA_acyltransferase"/>
</dbReference>
<sequence>MLSAYSVQYYNASCYQQWNNFIANAKNATFLFHRDFMEYHQDRFEDASVLVFKQDKLVAILPANKIGTTVFSHLGLTYGGLIYSAKLKFQTVLQIFQKVLQFFYTEGFEQLELKLLPSIYAKGPNQEQDYIMFLLQAKLVRRDMLSVISLSENLPFSKDRKDGVKRALKHHLVIKNDNNFTDFWQTILVPNLQQKYGVKPVHSAEEITLLHNRFPDNIKQFNVYFNEKLVAGTTVFISNRVAHSQYISATTDKNKLGSLDFLHHVLITETFKNKPYFDFGISNENKGKQVNAGLVYWKEGFGARAIAQDFYSIPTANYNHLTNVML</sequence>
<evidence type="ECO:0000313" key="1">
    <source>
        <dbReference type="EMBL" id="MFD2552449.1"/>
    </source>
</evidence>
<reference evidence="2" key="1">
    <citation type="journal article" date="2019" name="Int. J. Syst. Evol. Microbiol.">
        <title>The Global Catalogue of Microorganisms (GCM) 10K type strain sequencing project: providing services to taxonomists for standard genome sequencing and annotation.</title>
        <authorList>
            <consortium name="The Broad Institute Genomics Platform"/>
            <consortium name="The Broad Institute Genome Sequencing Center for Infectious Disease"/>
            <person name="Wu L."/>
            <person name="Ma J."/>
        </authorList>
    </citation>
    <scope>NUCLEOTIDE SEQUENCE [LARGE SCALE GENOMIC DNA]</scope>
    <source>
        <strain evidence="2">KCTC 42587</strain>
    </source>
</reference>
<accession>A0ABW5KUB1</accession>
<gene>
    <name evidence="1" type="ORF">ACFSQP_11535</name>
</gene>
<comment type="caution">
    <text evidence="1">The sequence shown here is derived from an EMBL/GenBank/DDBJ whole genome shotgun (WGS) entry which is preliminary data.</text>
</comment>
<dbReference type="Gene3D" id="3.40.630.30">
    <property type="match status" value="1"/>
</dbReference>
<dbReference type="EMBL" id="JBHULS010000006">
    <property type="protein sequence ID" value="MFD2552449.1"/>
    <property type="molecule type" value="Genomic_DNA"/>
</dbReference>
<dbReference type="Proteomes" id="UP001597472">
    <property type="component" value="Unassembled WGS sequence"/>
</dbReference>
<organism evidence="1 2">
    <name type="scientific">Bizionia sediminis</name>
    <dbReference type="NCBI Taxonomy" id="1737064"/>
    <lineage>
        <taxon>Bacteria</taxon>
        <taxon>Pseudomonadati</taxon>
        <taxon>Bacteroidota</taxon>
        <taxon>Flavobacteriia</taxon>
        <taxon>Flavobacteriales</taxon>
        <taxon>Flavobacteriaceae</taxon>
        <taxon>Bizionia</taxon>
    </lineage>
</organism>
<dbReference type="RefSeq" id="WP_376894639.1">
    <property type="nucleotide sequence ID" value="NZ_JBHULS010000006.1"/>
</dbReference>
<name>A0ABW5KUB1_9FLAO</name>